<reference evidence="8" key="1">
    <citation type="submission" date="2020-01" db="EMBL/GenBank/DDBJ databases">
        <title>Draft genome sequence of the Termite Coptotermes fromosanus.</title>
        <authorList>
            <person name="Itakura S."/>
            <person name="Yosikawa Y."/>
            <person name="Umezawa K."/>
        </authorList>
    </citation>
    <scope>NUCLEOTIDE SEQUENCE [LARGE SCALE GENOMIC DNA]</scope>
</reference>
<evidence type="ECO:0000259" key="5">
    <source>
        <dbReference type="Pfam" id="PF07773"/>
    </source>
</evidence>
<feature type="domain" description="Tectonic-1-3" evidence="5">
    <location>
        <begin position="193"/>
        <end position="404"/>
    </location>
</feature>
<dbReference type="OrthoDB" id="8172233at2759"/>
<evidence type="ECO:0000313" key="7">
    <source>
        <dbReference type="EMBL" id="GFG33410.1"/>
    </source>
</evidence>
<organism evidence="7 8">
    <name type="scientific">Coptotermes formosanus</name>
    <name type="common">Formosan subterranean termite</name>
    <dbReference type="NCBI Taxonomy" id="36987"/>
    <lineage>
        <taxon>Eukaryota</taxon>
        <taxon>Metazoa</taxon>
        <taxon>Ecdysozoa</taxon>
        <taxon>Arthropoda</taxon>
        <taxon>Hexapoda</taxon>
        <taxon>Insecta</taxon>
        <taxon>Pterygota</taxon>
        <taxon>Neoptera</taxon>
        <taxon>Polyneoptera</taxon>
        <taxon>Dictyoptera</taxon>
        <taxon>Blattodea</taxon>
        <taxon>Blattoidea</taxon>
        <taxon>Termitoidae</taxon>
        <taxon>Rhinotermitidae</taxon>
        <taxon>Coptotermes</taxon>
    </lineage>
</organism>
<feature type="domain" description="Tectonic-1-3 N-terminal" evidence="6">
    <location>
        <begin position="69"/>
        <end position="156"/>
    </location>
</feature>
<evidence type="ECO:0000256" key="3">
    <source>
        <dbReference type="ARBA" id="ARBA00022794"/>
    </source>
</evidence>
<evidence type="ECO:0000259" key="6">
    <source>
        <dbReference type="Pfam" id="PF25752"/>
    </source>
</evidence>
<sequence length="512" mass="57584">MDWPFKSVLCTVHGTMPAKGLPNGTAWPPHPAICFAFVICNSNVHYINWSLAPGRGQLHKEREYSYPAYTEVATSPCDLTDNSCDINCCSDQDCSLEQKSSFSCIGGLEDGQKTESLMEENCKHRLSESPYSEWDYLLCYVIKNTPYLGQYFVTQKKVDTLAAFSHSLAYKKDCFDFRRRTVGEVSDSNVFAYYKYGSLIKMMDLNNERNRPRHLEMPANILYPNGGVCSASTPVRFLVNREAHCVRAISRSLCEKAVNSPLSAQSHIIADSVINTSSISGVLHVATDSRGRNSVQTEQKFLCVSNGSDYVVFSNNVFGPKMHNIPLNSEVLESELSPSNCSGSVEDILMTSYDEKEEVCRNVLVSVSYDFVWKGTDILNLTATYILADVLMTQFSSVPMKTNIDGNITDSVMMPKHEAVNQMERYLSQYFVATFRHHKSVKVFNGNVSDDKDTISYSENAGYKVGHPVVTLRKNDTLFGWEDVLEVWGNGKYTTYKANDYIHVVYPYLNDV</sequence>
<dbReference type="InterPro" id="IPR011677">
    <property type="entry name" value="TCTN1-3_dom"/>
</dbReference>
<dbReference type="EMBL" id="BLKM01000426">
    <property type="protein sequence ID" value="GFG33410.1"/>
    <property type="molecule type" value="Genomic_DNA"/>
</dbReference>
<dbReference type="AlphaFoldDB" id="A0A6L2PPF0"/>
<gene>
    <name evidence="7" type="ORF">Cfor_01835</name>
</gene>
<keyword evidence="8" id="KW-1185">Reference proteome</keyword>
<evidence type="ECO:0000313" key="8">
    <source>
        <dbReference type="Proteomes" id="UP000502823"/>
    </source>
</evidence>
<dbReference type="PANTHER" id="PTHR14611:SF6">
    <property type="entry name" value="TECTONIC-2"/>
    <property type="match status" value="1"/>
</dbReference>
<dbReference type="GO" id="GO:0060271">
    <property type="term" value="P:cilium assembly"/>
    <property type="evidence" value="ECO:0007669"/>
    <property type="project" value="TreeGrafter"/>
</dbReference>
<keyword evidence="3" id="KW-0970">Cilium biogenesis/degradation</keyword>
<dbReference type="Pfam" id="PF25752">
    <property type="entry name" value="DUF1619_N"/>
    <property type="match status" value="1"/>
</dbReference>
<evidence type="ECO:0000256" key="2">
    <source>
        <dbReference type="ARBA" id="ARBA00022729"/>
    </source>
</evidence>
<accession>A0A6L2PPF0</accession>
<comment type="similarity">
    <text evidence="1">Belongs to the tectonic family.</text>
</comment>
<keyword evidence="2" id="KW-0732">Signal</keyword>
<keyword evidence="4" id="KW-0325">Glycoprotein</keyword>
<dbReference type="PANTHER" id="PTHR14611">
    <property type="entry name" value="TECTONIC FAMILY MEMBER"/>
    <property type="match status" value="1"/>
</dbReference>
<protein>
    <submittedName>
        <fullName evidence="7">Uncharacterized protein</fullName>
    </submittedName>
</protein>
<proteinExistence type="inferred from homology"/>
<dbReference type="InterPro" id="IPR057724">
    <property type="entry name" value="TCTN1-3_N"/>
</dbReference>
<evidence type="ECO:0000256" key="1">
    <source>
        <dbReference type="ARBA" id="ARBA00007633"/>
    </source>
</evidence>
<comment type="caution">
    <text evidence="7">The sequence shown here is derived from an EMBL/GenBank/DDBJ whole genome shotgun (WGS) entry which is preliminary data.</text>
</comment>
<dbReference type="Proteomes" id="UP000502823">
    <property type="component" value="Unassembled WGS sequence"/>
</dbReference>
<name>A0A6L2PPF0_COPFO</name>
<evidence type="ECO:0000256" key="4">
    <source>
        <dbReference type="ARBA" id="ARBA00023180"/>
    </source>
</evidence>
<dbReference type="InterPro" id="IPR040354">
    <property type="entry name" value="TCTN1-3"/>
</dbReference>
<dbReference type="Pfam" id="PF07773">
    <property type="entry name" value="TCTN_DUF1619"/>
    <property type="match status" value="1"/>
</dbReference>
<dbReference type="InParanoid" id="A0A6L2PPF0"/>